<comment type="subcellular location">
    <subcellularLocation>
        <location evidence="2">Cytoplasm</location>
    </subcellularLocation>
</comment>
<keyword evidence="4" id="KW-0963">Cytoplasm</keyword>
<dbReference type="RefSeq" id="XP_033457750.1">
    <property type="nucleotide sequence ID" value="XM_033608512.1"/>
</dbReference>
<sequence length="590" mass="65120">MEAVLPLADRWLQLDRDEETRGEINELVAKQDAEELEKRLRKRIAFGTAGLRSSMKAGFAHVNSLNVLTTSIGLAHYIRETLPTSGTRSVVIGYDGRYRSRKFARLAATAFLDNGLKVLWFDRLVHTPLVPFAIRHYGAAAGVMVTASHNPKNDNGYKVYWANGSQIVPPHDVGIAGAIDAVQDIPNWDESLVDTHSQVGKIYDDTSKAYFEQIRAIAQPVSDSERDLPFTYTPMHGVGLPFMQQAVKVLNIPDHVMHVVAEQAHPDPEFPTVSFPNPEEKGALKLAFRDAASSGTTVIIANDPDADRFSAAEQVASSGKDFEQFTGNQLGILLASHVFETYTGDIKRLAMLSSTVSSRMLAHMASTEGFHFVETLTGFKWLGNVAQDLRQEGWDPAFAFEEAIGYMFSSVVWDKDGIAAAAVFLTAWRRWHSQGLTPRSKLQQLYGRYGYFADANTYVISPSPAVTDAVFTAIRKSHPDGTGRPERVGARSIRRWRDLTLGFDSAAAPPDHRPNLPVDPSAQMITCELEGDVVFTVRGSGTEPKIKFYIEATAASADEAQARADEVLRDLLHEWFRVDHYGLKLAAGVV</sequence>
<dbReference type="InterPro" id="IPR016066">
    <property type="entry name" value="A-D-PHexomutase_CS"/>
</dbReference>
<reference evidence="17" key="2">
    <citation type="submission" date="2020-04" db="EMBL/GenBank/DDBJ databases">
        <authorList>
            <consortium name="NCBI Genome Project"/>
        </authorList>
    </citation>
    <scope>NUCLEOTIDE SEQUENCE</scope>
    <source>
        <strain evidence="17">CBS 342.82</strain>
    </source>
</reference>
<dbReference type="GO" id="GO:0005634">
    <property type="term" value="C:nucleus"/>
    <property type="evidence" value="ECO:0007669"/>
    <property type="project" value="TreeGrafter"/>
</dbReference>
<dbReference type="PROSITE" id="PS00710">
    <property type="entry name" value="PGM_PMM"/>
    <property type="match status" value="1"/>
</dbReference>
<dbReference type="InterPro" id="IPR005844">
    <property type="entry name" value="A-D-PHexomutase_a/b/a-I"/>
</dbReference>
<dbReference type="Gene3D" id="3.30.310.50">
    <property type="entry name" value="Alpha-D-phosphohexomutase, C-terminal domain"/>
    <property type="match status" value="1"/>
</dbReference>
<dbReference type="GO" id="GO:0006166">
    <property type="term" value="P:purine ribonucleoside salvage"/>
    <property type="evidence" value="ECO:0007669"/>
    <property type="project" value="TreeGrafter"/>
</dbReference>
<evidence type="ECO:0000256" key="11">
    <source>
        <dbReference type="RuleBase" id="RU004326"/>
    </source>
</evidence>
<dbReference type="GO" id="GO:0008973">
    <property type="term" value="F:phosphopentomutase activity"/>
    <property type="evidence" value="ECO:0007669"/>
    <property type="project" value="TreeGrafter"/>
</dbReference>
<dbReference type="Pfam" id="PF00408">
    <property type="entry name" value="PGM_PMM_IV"/>
    <property type="match status" value="1"/>
</dbReference>
<gene>
    <name evidence="17" type="ORF">K489DRAFT_433403</name>
</gene>
<evidence type="ECO:0000256" key="3">
    <source>
        <dbReference type="ARBA" id="ARBA00010231"/>
    </source>
</evidence>
<dbReference type="Pfam" id="PF02879">
    <property type="entry name" value="PGM_PMM_II"/>
    <property type="match status" value="1"/>
</dbReference>
<evidence type="ECO:0000313" key="16">
    <source>
        <dbReference type="Proteomes" id="UP000504637"/>
    </source>
</evidence>
<dbReference type="Proteomes" id="UP000504637">
    <property type="component" value="Unplaced"/>
</dbReference>
<dbReference type="PANTHER" id="PTHR45745">
    <property type="entry name" value="PHOSPHOMANNOMUTASE 45A"/>
    <property type="match status" value="1"/>
</dbReference>
<feature type="domain" description="Alpha-D-phosphohexomutase alpha/beta/alpha" evidence="13">
    <location>
        <begin position="44"/>
        <end position="181"/>
    </location>
</feature>
<proteinExistence type="inferred from homology"/>
<dbReference type="Gene3D" id="3.40.120.10">
    <property type="entry name" value="Alpha-D-Glucose-1,6-Bisphosphate, subunit A, domain 3"/>
    <property type="match status" value="3"/>
</dbReference>
<keyword evidence="5" id="KW-0313">Glucose metabolism</keyword>
<feature type="domain" description="Alpha-D-phosphohexomutase C-terminal" evidence="12">
    <location>
        <begin position="530"/>
        <end position="567"/>
    </location>
</feature>
<dbReference type="GeneID" id="54366312"/>
<keyword evidence="8 11" id="KW-0460">Magnesium</keyword>
<dbReference type="InterPro" id="IPR005843">
    <property type="entry name" value="A-D-PHexomutase_C"/>
</dbReference>
<dbReference type="Pfam" id="PF02878">
    <property type="entry name" value="PGM_PMM_I"/>
    <property type="match status" value="1"/>
</dbReference>
<dbReference type="SUPFAM" id="SSF55957">
    <property type="entry name" value="Phosphoglucomutase, C-terminal domain"/>
    <property type="match status" value="1"/>
</dbReference>
<dbReference type="Pfam" id="PF02880">
    <property type="entry name" value="PGM_PMM_III"/>
    <property type="match status" value="1"/>
</dbReference>
<accession>A0A6J3LZN1</accession>
<protein>
    <recommendedName>
        <fullName evidence="18">Phosphoglucomutase-2</fullName>
    </recommendedName>
</protein>
<evidence type="ECO:0000256" key="7">
    <source>
        <dbReference type="ARBA" id="ARBA00022723"/>
    </source>
</evidence>
<dbReference type="CDD" id="cd05799">
    <property type="entry name" value="PGM2"/>
    <property type="match status" value="1"/>
</dbReference>
<keyword evidence="16" id="KW-1185">Reference proteome</keyword>
<organism evidence="17">
    <name type="scientific">Dissoconium aciculare CBS 342.82</name>
    <dbReference type="NCBI Taxonomy" id="1314786"/>
    <lineage>
        <taxon>Eukaryota</taxon>
        <taxon>Fungi</taxon>
        <taxon>Dikarya</taxon>
        <taxon>Ascomycota</taxon>
        <taxon>Pezizomycotina</taxon>
        <taxon>Dothideomycetes</taxon>
        <taxon>Dothideomycetidae</taxon>
        <taxon>Mycosphaerellales</taxon>
        <taxon>Dissoconiaceae</taxon>
        <taxon>Dissoconium</taxon>
    </lineage>
</organism>
<dbReference type="SUPFAM" id="SSF53738">
    <property type="entry name" value="Phosphoglucomutase, first 3 domains"/>
    <property type="match status" value="3"/>
</dbReference>
<evidence type="ECO:0000256" key="8">
    <source>
        <dbReference type="ARBA" id="ARBA00022842"/>
    </source>
</evidence>
<feature type="domain" description="Alpha-D-phosphohexomutase alpha/beta/alpha" evidence="15">
    <location>
        <begin position="327"/>
        <end position="429"/>
    </location>
</feature>
<dbReference type="PANTHER" id="PTHR45745:SF1">
    <property type="entry name" value="PHOSPHOGLUCOMUTASE 2B-RELATED"/>
    <property type="match status" value="1"/>
</dbReference>
<evidence type="ECO:0000256" key="5">
    <source>
        <dbReference type="ARBA" id="ARBA00022526"/>
    </source>
</evidence>
<evidence type="ECO:0000313" key="17">
    <source>
        <dbReference type="RefSeq" id="XP_033457750.1"/>
    </source>
</evidence>
<dbReference type="FunFam" id="3.40.120.10:FF:000035">
    <property type="entry name" value="Pgm3p"/>
    <property type="match status" value="1"/>
</dbReference>
<evidence type="ECO:0000256" key="6">
    <source>
        <dbReference type="ARBA" id="ARBA00022553"/>
    </source>
</evidence>
<keyword evidence="9" id="KW-0413">Isomerase</keyword>
<dbReference type="GO" id="GO:0000287">
    <property type="term" value="F:magnesium ion binding"/>
    <property type="evidence" value="ECO:0007669"/>
    <property type="project" value="InterPro"/>
</dbReference>
<evidence type="ECO:0000259" key="13">
    <source>
        <dbReference type="Pfam" id="PF02878"/>
    </source>
</evidence>
<dbReference type="GO" id="GO:0006006">
    <property type="term" value="P:glucose metabolic process"/>
    <property type="evidence" value="ECO:0007669"/>
    <property type="project" value="UniProtKB-KW"/>
</dbReference>
<evidence type="ECO:0000259" key="14">
    <source>
        <dbReference type="Pfam" id="PF02879"/>
    </source>
</evidence>
<dbReference type="OrthoDB" id="8300170at2759"/>
<evidence type="ECO:0000256" key="1">
    <source>
        <dbReference type="ARBA" id="ARBA00001946"/>
    </source>
</evidence>
<feature type="domain" description="Alpha-D-phosphohexomutase alpha/beta/alpha" evidence="14">
    <location>
        <begin position="209"/>
        <end position="313"/>
    </location>
</feature>
<evidence type="ECO:0008006" key="18">
    <source>
        <dbReference type="Google" id="ProtNLM"/>
    </source>
</evidence>
<reference evidence="17" key="3">
    <citation type="submission" date="2025-08" db="UniProtKB">
        <authorList>
            <consortium name="RefSeq"/>
        </authorList>
    </citation>
    <scope>IDENTIFICATION</scope>
    <source>
        <strain evidence="17">CBS 342.82</strain>
    </source>
</reference>
<evidence type="ECO:0000256" key="2">
    <source>
        <dbReference type="ARBA" id="ARBA00004496"/>
    </source>
</evidence>
<evidence type="ECO:0000256" key="9">
    <source>
        <dbReference type="ARBA" id="ARBA00023235"/>
    </source>
</evidence>
<dbReference type="InterPro" id="IPR005845">
    <property type="entry name" value="A-D-PHexomutase_a/b/a-II"/>
</dbReference>
<name>A0A6J3LZN1_9PEZI</name>
<dbReference type="InterPro" id="IPR016055">
    <property type="entry name" value="A-D-PHexomutase_a/b/a-I/II/III"/>
</dbReference>
<evidence type="ECO:0000256" key="10">
    <source>
        <dbReference type="ARBA" id="ARBA00023277"/>
    </source>
</evidence>
<evidence type="ECO:0000259" key="12">
    <source>
        <dbReference type="Pfam" id="PF00408"/>
    </source>
</evidence>
<keyword evidence="7 11" id="KW-0479">Metal-binding</keyword>
<dbReference type="InterPro" id="IPR036900">
    <property type="entry name" value="A-D-PHexomutase_C_sf"/>
</dbReference>
<evidence type="ECO:0000256" key="4">
    <source>
        <dbReference type="ARBA" id="ARBA00022490"/>
    </source>
</evidence>
<comment type="similarity">
    <text evidence="3 11">Belongs to the phosphohexose mutase family.</text>
</comment>
<dbReference type="InterPro" id="IPR005846">
    <property type="entry name" value="A-D-PHexomutase_a/b/a-III"/>
</dbReference>
<keyword evidence="6" id="KW-0597">Phosphoprotein</keyword>
<reference evidence="17" key="1">
    <citation type="submission" date="2020-01" db="EMBL/GenBank/DDBJ databases">
        <authorList>
            <consortium name="DOE Joint Genome Institute"/>
            <person name="Haridas S."/>
            <person name="Albert R."/>
            <person name="Binder M."/>
            <person name="Bloem J."/>
            <person name="Labutti K."/>
            <person name="Salamov A."/>
            <person name="Andreopoulos B."/>
            <person name="Baker S.E."/>
            <person name="Barry K."/>
            <person name="Bills G."/>
            <person name="Bluhm B.H."/>
            <person name="Cannon C."/>
            <person name="Castanera R."/>
            <person name="Culley D.E."/>
            <person name="Daum C."/>
            <person name="Ezra D."/>
            <person name="Gonzalez J.B."/>
            <person name="Henrissat B."/>
            <person name="Kuo A."/>
            <person name="Liang C."/>
            <person name="Lipzen A."/>
            <person name="Lutzoni F."/>
            <person name="Magnuson J."/>
            <person name="Mondo S."/>
            <person name="Nolan M."/>
            <person name="Ohm R."/>
            <person name="Pangilinan J."/>
            <person name="Park H.-J."/>
            <person name="Ramirez L."/>
            <person name="Alfaro M."/>
            <person name="Sun H."/>
            <person name="Tritt A."/>
            <person name="Yoshinaga Y."/>
            <person name="Zwiers L.-H."/>
            <person name="Turgeon B.G."/>
            <person name="Goodwin S.B."/>
            <person name="Spatafora J.W."/>
            <person name="Crous P.W."/>
            <person name="Grigoriev I.V."/>
        </authorList>
    </citation>
    <scope>NUCLEOTIDE SEQUENCE</scope>
    <source>
        <strain evidence="17">CBS 342.82</strain>
    </source>
</reference>
<evidence type="ECO:0000259" key="15">
    <source>
        <dbReference type="Pfam" id="PF02880"/>
    </source>
</evidence>
<dbReference type="GO" id="GO:0005737">
    <property type="term" value="C:cytoplasm"/>
    <property type="evidence" value="ECO:0007669"/>
    <property type="project" value="UniProtKB-SubCell"/>
</dbReference>
<dbReference type="AlphaFoldDB" id="A0A6J3LZN1"/>
<comment type="cofactor">
    <cofactor evidence="1">
        <name>Mg(2+)</name>
        <dbReference type="ChEBI" id="CHEBI:18420"/>
    </cofactor>
</comment>
<keyword evidence="10" id="KW-0119">Carbohydrate metabolism</keyword>